<sequence length="400" mass="46314">MKKLFIVIVIGMISKVGAQAPALAVADSLYATGEYTKAIAQYEKIQEPTARIWLQIARAYKGKGAKTAALNFYKKSLELDDKQPIAATEYGRLLLTKSKFKEADSVFAILSTRYPTNAEYHYQWGRALKKTAVKDTLVLSKKTDNEKIDTSEKAFAKAVQLDSTHQKAMFELAKYHLGHKNYPEVETICKKALESEPENIEIIGVLAQSYYYKGWWDEAIHLFNQLLDLGVDTLFVRNKLGRAYYEKRMYPEAIEAYEEVLAYDDEDWGTLITLARLYNFSREYDKALEYGKKALYFKDLPLDDVYYTMGRAYEFKKNYEQAMKYYGNSTKEDANNLDAVYATAVAADNYYEDKEEVLKLYEKFVAQSKKLKKRPYLARIAQERMTLLKREIFEAQEKKE</sequence>
<proteinExistence type="predicted"/>
<dbReference type="InterPro" id="IPR011990">
    <property type="entry name" value="TPR-like_helical_dom_sf"/>
</dbReference>
<feature type="repeat" description="TPR" evidence="3">
    <location>
        <begin position="50"/>
        <end position="83"/>
    </location>
</feature>
<evidence type="ECO:0000313" key="6">
    <source>
        <dbReference type="Proteomes" id="UP001595878"/>
    </source>
</evidence>
<evidence type="ECO:0000256" key="2">
    <source>
        <dbReference type="ARBA" id="ARBA00022803"/>
    </source>
</evidence>
<evidence type="ECO:0000313" key="5">
    <source>
        <dbReference type="EMBL" id="MFC4690454.1"/>
    </source>
</evidence>
<feature type="repeat" description="TPR" evidence="3">
    <location>
        <begin position="303"/>
        <end position="336"/>
    </location>
</feature>
<protein>
    <submittedName>
        <fullName evidence="5">Tetratricopeptide repeat protein</fullName>
    </submittedName>
</protein>
<evidence type="ECO:0000256" key="1">
    <source>
        <dbReference type="ARBA" id="ARBA00022737"/>
    </source>
</evidence>
<dbReference type="PROSITE" id="PS50005">
    <property type="entry name" value="TPR"/>
    <property type="match status" value="3"/>
</dbReference>
<dbReference type="Gene3D" id="1.25.40.10">
    <property type="entry name" value="Tetratricopeptide repeat domain"/>
    <property type="match status" value="2"/>
</dbReference>
<reference evidence="6" key="1">
    <citation type="journal article" date="2019" name="Int. J. Syst. Evol. Microbiol.">
        <title>The Global Catalogue of Microorganisms (GCM) 10K type strain sequencing project: providing services to taxonomists for standard genome sequencing and annotation.</title>
        <authorList>
            <consortium name="The Broad Institute Genomics Platform"/>
            <consortium name="The Broad Institute Genome Sequencing Center for Infectious Disease"/>
            <person name="Wu L."/>
            <person name="Ma J."/>
        </authorList>
    </citation>
    <scope>NUCLEOTIDE SEQUENCE [LARGE SCALE GENOMIC DNA]</scope>
    <source>
        <strain evidence="6">CGMCC 4.7427</strain>
    </source>
</reference>
<dbReference type="PANTHER" id="PTHR45586:SF1">
    <property type="entry name" value="LIPOPOLYSACCHARIDE ASSEMBLY PROTEIN B"/>
    <property type="match status" value="1"/>
</dbReference>
<name>A0ABV9L935_9FLAO</name>
<dbReference type="Pfam" id="PF12895">
    <property type="entry name" value="ANAPC3"/>
    <property type="match status" value="1"/>
</dbReference>
<evidence type="ECO:0000256" key="4">
    <source>
        <dbReference type="SAM" id="SignalP"/>
    </source>
</evidence>
<feature type="signal peptide" evidence="4">
    <location>
        <begin position="1"/>
        <end position="18"/>
    </location>
</feature>
<dbReference type="PANTHER" id="PTHR45586">
    <property type="entry name" value="TPR REPEAT-CONTAINING PROTEIN PA4667"/>
    <property type="match status" value="1"/>
</dbReference>
<dbReference type="SMART" id="SM00028">
    <property type="entry name" value="TPR"/>
    <property type="match status" value="6"/>
</dbReference>
<dbReference type="Proteomes" id="UP001595878">
    <property type="component" value="Unassembled WGS sequence"/>
</dbReference>
<dbReference type="InterPro" id="IPR019734">
    <property type="entry name" value="TPR_rpt"/>
</dbReference>
<keyword evidence="4" id="KW-0732">Signal</keyword>
<dbReference type="Pfam" id="PF13181">
    <property type="entry name" value="TPR_8"/>
    <property type="match status" value="2"/>
</dbReference>
<feature type="repeat" description="TPR" evidence="3">
    <location>
        <begin position="234"/>
        <end position="267"/>
    </location>
</feature>
<keyword evidence="1" id="KW-0677">Repeat</keyword>
<gene>
    <name evidence="5" type="ORF">ACFO5T_08440</name>
</gene>
<feature type="chain" id="PRO_5046674219" evidence="4">
    <location>
        <begin position="19"/>
        <end position="400"/>
    </location>
</feature>
<dbReference type="SUPFAM" id="SSF48452">
    <property type="entry name" value="TPR-like"/>
    <property type="match status" value="1"/>
</dbReference>
<keyword evidence="2 3" id="KW-0802">TPR repeat</keyword>
<evidence type="ECO:0000256" key="3">
    <source>
        <dbReference type="PROSITE-ProRule" id="PRU00339"/>
    </source>
</evidence>
<organism evidence="5 6">
    <name type="scientific">Dokdonia genika</name>
    <dbReference type="NCBI Taxonomy" id="308113"/>
    <lineage>
        <taxon>Bacteria</taxon>
        <taxon>Pseudomonadati</taxon>
        <taxon>Bacteroidota</taxon>
        <taxon>Flavobacteriia</taxon>
        <taxon>Flavobacteriales</taxon>
        <taxon>Flavobacteriaceae</taxon>
        <taxon>Dokdonia</taxon>
    </lineage>
</organism>
<dbReference type="InterPro" id="IPR051012">
    <property type="entry name" value="CellSynth/LPSAsmb/PSIAsmb"/>
</dbReference>
<dbReference type="EMBL" id="JBHSHB010000014">
    <property type="protein sequence ID" value="MFC4690454.1"/>
    <property type="molecule type" value="Genomic_DNA"/>
</dbReference>
<keyword evidence="6" id="KW-1185">Reference proteome</keyword>
<dbReference type="RefSeq" id="WP_380033570.1">
    <property type="nucleotide sequence ID" value="NZ_JBHSHB010000014.1"/>
</dbReference>
<comment type="caution">
    <text evidence="5">The sequence shown here is derived from an EMBL/GenBank/DDBJ whole genome shotgun (WGS) entry which is preliminary data.</text>
</comment>
<accession>A0ABV9L935</accession>